<evidence type="ECO:0000256" key="1">
    <source>
        <dbReference type="ARBA" id="ARBA00010333"/>
    </source>
</evidence>
<accession>A0A1B8PJ21</accession>
<sequence length="280" mass="30820">MKKLLGMSLVSLILTACNDKPTEQASTTPVTSESDVVADIANTTTTKNPNWETVIVATQADFPPFSFKDEEGIIVGFERDLLEAIATASEFNVDFIDGSRNNIQQNLDGDSVGIWASSISITPEREQVMDFSEPYLNHERVVAILDNDANANIKDVSDLVGKTVAYSTFDSKGEEHVTEIVKDKSAIVPEKTAFLALKAVYSNKAIGALGNNRSFEYYTAHYPDLKIRLIPFEGRVTNSGFAIKEGNTALKQKLDMGLEKVKANGTYDELFKKWFGNTQS</sequence>
<evidence type="ECO:0000259" key="3">
    <source>
        <dbReference type="SMART" id="SM00062"/>
    </source>
</evidence>
<evidence type="ECO:0000256" key="2">
    <source>
        <dbReference type="ARBA" id="ARBA00022729"/>
    </source>
</evidence>
<dbReference type="Gene3D" id="3.40.190.10">
    <property type="entry name" value="Periplasmic binding protein-like II"/>
    <property type="match status" value="2"/>
</dbReference>
<feature type="domain" description="Solute-binding protein family 3/N-terminal" evidence="3">
    <location>
        <begin position="53"/>
        <end position="278"/>
    </location>
</feature>
<dbReference type="Pfam" id="PF00497">
    <property type="entry name" value="SBP_bac_3"/>
    <property type="match status" value="1"/>
</dbReference>
<dbReference type="PROSITE" id="PS51257">
    <property type="entry name" value="PROKAR_LIPOPROTEIN"/>
    <property type="match status" value="1"/>
</dbReference>
<keyword evidence="2" id="KW-0732">Signal</keyword>
<dbReference type="AlphaFoldDB" id="A0A1B8PJ21"/>
<dbReference type="RefSeq" id="WP_066893205.1">
    <property type="nucleotide sequence ID" value="NZ_LZDN01000013.1"/>
</dbReference>
<evidence type="ECO:0000313" key="5">
    <source>
        <dbReference type="Proteomes" id="UP000092671"/>
    </source>
</evidence>
<reference evidence="4 5" key="1">
    <citation type="submission" date="2016-06" db="EMBL/GenBank/DDBJ databases">
        <title>Draft genome of Moraxella nonliquefaciens CCUG 60284.</title>
        <authorList>
            <person name="Salva-Serra F."/>
            <person name="Engstrom-Jakobsson H."/>
            <person name="Thorell K."/>
            <person name="Gonzales-Siles L."/>
            <person name="Karlsson R."/>
            <person name="Boulund F."/>
            <person name="Engstrand L."/>
            <person name="Kristiansson E."/>
            <person name="Moore E."/>
        </authorList>
    </citation>
    <scope>NUCLEOTIDE SEQUENCE [LARGE SCALE GENOMIC DNA]</scope>
    <source>
        <strain evidence="4 5">CCUG 60284</strain>
    </source>
</reference>
<dbReference type="InterPro" id="IPR001638">
    <property type="entry name" value="Solute-binding_3/MltF_N"/>
</dbReference>
<protein>
    <recommendedName>
        <fullName evidence="3">Solute-binding protein family 3/N-terminal domain-containing protein</fullName>
    </recommendedName>
</protein>
<gene>
    <name evidence="4" type="ORF">A9Z60_08925</name>
</gene>
<dbReference type="OrthoDB" id="9799090at2"/>
<proteinExistence type="inferred from homology"/>
<dbReference type="Proteomes" id="UP000092671">
    <property type="component" value="Unassembled WGS sequence"/>
</dbReference>
<evidence type="ECO:0000313" key="4">
    <source>
        <dbReference type="EMBL" id="OBX50554.1"/>
    </source>
</evidence>
<dbReference type="SUPFAM" id="SSF53850">
    <property type="entry name" value="Periplasmic binding protein-like II"/>
    <property type="match status" value="1"/>
</dbReference>
<dbReference type="SMART" id="SM00062">
    <property type="entry name" value="PBPb"/>
    <property type="match status" value="1"/>
</dbReference>
<dbReference type="EMBL" id="LZDN01000013">
    <property type="protein sequence ID" value="OBX50554.1"/>
    <property type="molecule type" value="Genomic_DNA"/>
</dbReference>
<dbReference type="PANTHER" id="PTHR35936:SF19">
    <property type="entry name" value="AMINO-ACID-BINDING PROTEIN YXEM-RELATED"/>
    <property type="match status" value="1"/>
</dbReference>
<dbReference type="PANTHER" id="PTHR35936">
    <property type="entry name" value="MEMBRANE-BOUND LYTIC MUREIN TRANSGLYCOSYLASE F"/>
    <property type="match status" value="1"/>
</dbReference>
<name>A0A1B8PJ21_MORNO</name>
<organism evidence="4 5">
    <name type="scientific">Moraxella nonliquefaciens</name>
    <dbReference type="NCBI Taxonomy" id="478"/>
    <lineage>
        <taxon>Bacteria</taxon>
        <taxon>Pseudomonadati</taxon>
        <taxon>Pseudomonadota</taxon>
        <taxon>Gammaproteobacteria</taxon>
        <taxon>Moraxellales</taxon>
        <taxon>Moraxellaceae</taxon>
        <taxon>Moraxella</taxon>
    </lineage>
</organism>
<comment type="caution">
    <text evidence="4">The sequence shown here is derived from an EMBL/GenBank/DDBJ whole genome shotgun (WGS) entry which is preliminary data.</text>
</comment>
<comment type="similarity">
    <text evidence="1">Belongs to the bacterial solute-binding protein 3 family.</text>
</comment>